<gene>
    <name evidence="1" type="ORF">A4X03_0g9783</name>
</gene>
<comment type="caution">
    <text evidence="1">The sequence shown here is derived from an EMBL/GenBank/DDBJ whole genome shotgun (WGS) entry which is preliminary data.</text>
</comment>
<evidence type="ECO:0000313" key="2">
    <source>
        <dbReference type="Proteomes" id="UP000077671"/>
    </source>
</evidence>
<reference evidence="1" key="2">
    <citation type="journal article" date="2019" name="IMA Fungus">
        <title>Genome sequencing and comparison of five Tilletia species to identify candidate genes for the detection of regulated species infecting wheat.</title>
        <authorList>
            <person name="Nguyen H.D.T."/>
            <person name="Sultana T."/>
            <person name="Kesanakurti P."/>
            <person name="Hambleton S."/>
        </authorList>
    </citation>
    <scope>NUCLEOTIDE SEQUENCE</scope>
    <source>
        <strain evidence="1">DAOMC 238032</strain>
    </source>
</reference>
<proteinExistence type="predicted"/>
<dbReference type="Proteomes" id="UP000077671">
    <property type="component" value="Unassembled WGS sequence"/>
</dbReference>
<protein>
    <submittedName>
        <fullName evidence="1">Uncharacterized protein</fullName>
    </submittedName>
</protein>
<sequence>MFEVHGWPERGNQMMTAQQSRVVEVYGSVRAFEDAHVPTTDLMFPMQAINSKPPNVWLTSFYGFGPWNWGFLGFTLESARQSFMNNSAPGVLVVIYGASKASEAERGNVIGVLQCSHVTGHAKQFMSPEEWRKKEVNPDSKGKWDYAVKVERAWRVTPETRMPVREFAPDATATEAWQHIGSRGERLTPREAENILKLDLQEVAVFGGSAVIQSAPAGARHILAPSKAGPVSQSGFTVREAEGPKHLYILKLRGDADAFLGEKTKGHVIVKAGFSCSPKTRRDTLNSAFPNFSFGWEILHSGADQGIDAYPTSDHALAGEKAMQT</sequence>
<name>A0A8T8S969_9BASI</name>
<feature type="non-terminal residue" evidence="1">
    <location>
        <position position="325"/>
    </location>
</feature>
<evidence type="ECO:0000313" key="1">
    <source>
        <dbReference type="EMBL" id="KAE8235422.1"/>
    </source>
</evidence>
<accession>A0A8T8S969</accession>
<organism evidence="1 2">
    <name type="scientific">Tilletia caries</name>
    <name type="common">wheat bunt fungus</name>
    <dbReference type="NCBI Taxonomy" id="13290"/>
    <lineage>
        <taxon>Eukaryota</taxon>
        <taxon>Fungi</taxon>
        <taxon>Dikarya</taxon>
        <taxon>Basidiomycota</taxon>
        <taxon>Ustilaginomycotina</taxon>
        <taxon>Exobasidiomycetes</taxon>
        <taxon>Tilletiales</taxon>
        <taxon>Tilletiaceae</taxon>
        <taxon>Tilletia</taxon>
    </lineage>
</organism>
<dbReference type="AlphaFoldDB" id="A0A8T8S969"/>
<reference evidence="1" key="1">
    <citation type="submission" date="2016-04" db="EMBL/GenBank/DDBJ databases">
        <authorList>
            <person name="Nguyen H.D."/>
            <person name="Kesanakurti P."/>
            <person name="Cullis J."/>
            <person name="Levesque C.A."/>
            <person name="Hambleton S."/>
        </authorList>
    </citation>
    <scope>NUCLEOTIDE SEQUENCE</scope>
    <source>
        <strain evidence="1">DAOMC 238032</strain>
    </source>
</reference>
<dbReference type="EMBL" id="LWDD02004304">
    <property type="protein sequence ID" value="KAE8235422.1"/>
    <property type="molecule type" value="Genomic_DNA"/>
</dbReference>